<comment type="caution">
    <text evidence="1">The sequence shown here is derived from an EMBL/GenBank/DDBJ whole genome shotgun (WGS) entry which is preliminary data.</text>
</comment>
<dbReference type="EMBL" id="JMSE01001530">
    <property type="protein sequence ID" value="KDN60290.1"/>
    <property type="molecule type" value="Genomic_DNA"/>
</dbReference>
<organism evidence="1 2">
    <name type="scientific">Colletotrichum sublineola</name>
    <name type="common">Sorghum anthracnose fungus</name>
    <dbReference type="NCBI Taxonomy" id="1173701"/>
    <lineage>
        <taxon>Eukaryota</taxon>
        <taxon>Fungi</taxon>
        <taxon>Dikarya</taxon>
        <taxon>Ascomycota</taxon>
        <taxon>Pezizomycotina</taxon>
        <taxon>Sordariomycetes</taxon>
        <taxon>Hypocreomycetidae</taxon>
        <taxon>Glomerellales</taxon>
        <taxon>Glomerellaceae</taxon>
        <taxon>Colletotrichum</taxon>
        <taxon>Colletotrichum graminicola species complex</taxon>
    </lineage>
</organism>
<dbReference type="HOGENOM" id="CLU_1089955_0_0_1"/>
<dbReference type="Proteomes" id="UP000027238">
    <property type="component" value="Unassembled WGS sequence"/>
</dbReference>
<protein>
    <submittedName>
        <fullName evidence="1">Uncharacterized protein</fullName>
    </submittedName>
</protein>
<dbReference type="OMA" id="YNAPTYN"/>
<proteinExistence type="predicted"/>
<keyword evidence="2" id="KW-1185">Reference proteome</keyword>
<evidence type="ECO:0000313" key="1">
    <source>
        <dbReference type="EMBL" id="KDN60290.1"/>
    </source>
</evidence>
<accession>A0A066X2R2</accession>
<dbReference type="STRING" id="1173701.A0A066X2R2"/>
<dbReference type="PANTHER" id="PTHR37048">
    <property type="entry name" value="QUESTIONABLE PROTEIN"/>
    <property type="match status" value="1"/>
</dbReference>
<evidence type="ECO:0000313" key="2">
    <source>
        <dbReference type="Proteomes" id="UP000027238"/>
    </source>
</evidence>
<sequence>MWLPPKQGIPTNLLEPALEHGAYDHPVVIMSNNTSPEGLVEMTSFGGRSIEEAQSPRWKHWLSYVPIEPAVHPDLAGSQLNLADGCQLEKASYVNTRQAHIVHLAALRPHRSTSVSPVLDHASLKKLRGLTSFVDLFNPRTPKKLRDYKVWEMDDKWRKGKAQAQPLPQGTVVTNPYFPAFSWLAQTPIVPAPSSPPTYYPPTHTLPAYNPPTYTPAYNTRVYTCHSVSNWRAPQYQHQGATHFSGALGAYASAY</sequence>
<dbReference type="OrthoDB" id="4839435at2759"/>
<gene>
    <name evidence="1" type="ORF">CSUB01_09016</name>
</gene>
<dbReference type="PANTHER" id="PTHR37048:SF2">
    <property type="entry name" value="QUESTIONABLE PROTEIN"/>
    <property type="match status" value="1"/>
</dbReference>
<name>A0A066X2R2_COLSU</name>
<reference evidence="2" key="1">
    <citation type="journal article" date="2014" name="Genome Announc.">
        <title>Draft genome sequence of Colletotrichum sublineola, a destructive pathogen of cultivated sorghum.</title>
        <authorList>
            <person name="Baroncelli R."/>
            <person name="Sanz-Martin J.M."/>
            <person name="Rech G.E."/>
            <person name="Sukno S.A."/>
            <person name="Thon M.R."/>
        </authorList>
    </citation>
    <scope>NUCLEOTIDE SEQUENCE [LARGE SCALE GENOMIC DNA]</scope>
    <source>
        <strain evidence="2">TX430BB</strain>
    </source>
</reference>
<dbReference type="AlphaFoldDB" id="A0A066X2R2"/>
<dbReference type="eggNOG" id="ENOG502SY9C">
    <property type="taxonomic scope" value="Eukaryota"/>
</dbReference>